<keyword evidence="12" id="KW-0902">Two-component regulatory system</keyword>
<protein>
    <recommendedName>
        <fullName evidence="3">histidine kinase</fullName>
        <ecNumber evidence="3">2.7.13.3</ecNumber>
    </recommendedName>
</protein>
<dbReference type="Gene3D" id="6.10.340.10">
    <property type="match status" value="1"/>
</dbReference>
<dbReference type="FunFam" id="1.10.287.130:FF:000001">
    <property type="entry name" value="Two-component sensor histidine kinase"/>
    <property type="match status" value="1"/>
</dbReference>
<name>A0AAQ1RWY9_9FIRM</name>
<evidence type="ECO:0000256" key="12">
    <source>
        <dbReference type="ARBA" id="ARBA00023012"/>
    </source>
</evidence>
<dbReference type="InterPro" id="IPR050398">
    <property type="entry name" value="HssS/ArlS-like"/>
</dbReference>
<evidence type="ECO:0000313" key="17">
    <source>
        <dbReference type="EMBL" id="MZL69680.1"/>
    </source>
</evidence>
<dbReference type="SUPFAM" id="SSF158472">
    <property type="entry name" value="HAMP domain-like"/>
    <property type="match status" value="1"/>
</dbReference>
<reference evidence="19" key="2">
    <citation type="submission" date="2016-11" db="EMBL/GenBank/DDBJ databases">
        <authorList>
            <person name="Jaros S."/>
            <person name="Januszkiewicz K."/>
            <person name="Wedrychowicz H."/>
        </authorList>
    </citation>
    <scope>NUCLEOTIDE SEQUENCE [LARGE SCALE GENOMIC DNA]</scope>
    <source>
        <strain evidence="19">DSM 4029</strain>
    </source>
</reference>
<evidence type="ECO:0000313" key="19">
    <source>
        <dbReference type="Proteomes" id="UP000184089"/>
    </source>
</evidence>
<dbReference type="Proteomes" id="UP000474718">
    <property type="component" value="Unassembled WGS sequence"/>
</dbReference>
<dbReference type="GO" id="GO:0005524">
    <property type="term" value="F:ATP binding"/>
    <property type="evidence" value="ECO:0007669"/>
    <property type="project" value="UniProtKB-KW"/>
</dbReference>
<evidence type="ECO:0000256" key="1">
    <source>
        <dbReference type="ARBA" id="ARBA00000085"/>
    </source>
</evidence>
<evidence type="ECO:0000256" key="8">
    <source>
        <dbReference type="ARBA" id="ARBA00022741"/>
    </source>
</evidence>
<dbReference type="InterPro" id="IPR003661">
    <property type="entry name" value="HisK_dim/P_dom"/>
</dbReference>
<dbReference type="PRINTS" id="PR00344">
    <property type="entry name" value="BCTRLSENSOR"/>
</dbReference>
<dbReference type="InterPro" id="IPR036097">
    <property type="entry name" value="HisK_dim/P_sf"/>
</dbReference>
<reference evidence="18" key="1">
    <citation type="submission" date="2016-11" db="EMBL/GenBank/DDBJ databases">
        <authorList>
            <person name="Varghese N."/>
            <person name="Submissions S."/>
        </authorList>
    </citation>
    <scope>NUCLEOTIDE SEQUENCE</scope>
    <source>
        <strain evidence="18">DSM 4029</strain>
    </source>
</reference>
<evidence type="ECO:0000313" key="20">
    <source>
        <dbReference type="Proteomes" id="UP000474718"/>
    </source>
</evidence>
<evidence type="ECO:0000256" key="10">
    <source>
        <dbReference type="ARBA" id="ARBA00022840"/>
    </source>
</evidence>
<keyword evidence="13 14" id="KW-0472">Membrane</keyword>
<evidence type="ECO:0000256" key="6">
    <source>
        <dbReference type="ARBA" id="ARBA00022679"/>
    </source>
</evidence>
<evidence type="ECO:0000256" key="11">
    <source>
        <dbReference type="ARBA" id="ARBA00022989"/>
    </source>
</evidence>
<feature type="domain" description="Histidine kinase" evidence="15">
    <location>
        <begin position="299"/>
        <end position="512"/>
    </location>
</feature>
<dbReference type="SMART" id="SM00387">
    <property type="entry name" value="HATPase_c"/>
    <property type="match status" value="1"/>
</dbReference>
<keyword evidence="11 14" id="KW-1133">Transmembrane helix</keyword>
<sequence length="520" mass="57276">MKTADRPGRRGRRRLGIKWKLLVYLLCFVAVMLGCLWLFQVVFLESFYKSIKEQNLKDCRAQVVRQLARQESPEDFLATLALKEGVAAAIYTTQGQLRYSVVTSPGETITRLGSNTIDQLAAQIEASGEILFVSAPRLQYKSWMAADDGGGYLFGKSKFPTQLSPPELNIQPRDSTIDNIQTLILGTAVSLPGGEEGYLFLSTALTPVSTTTQTLQVQLIYISLLLVALSAVLALFLSRRITSPIVSISQTARELAGGNYSVTFHESGYREAGELAETLNYAAEELSKVDHLRRELVANISHDLRTPLTLIAGYAEMMRDLPGENTPENLNVILEEVNRMSSLVTDVLDLSQLEAGAQKLTPTRFSLTELGRETVERLGALLAPQGYRLIWSADREVQVQADENKIYQVLYNLVNNAVTYTGADKAVFVSQTVREGMAYLQVRDTGKGIAPDDLPYIWDRYYKQTGSHKRPTVGTGLGLSIVKGVLELHQLPYGVESSSAGTTFWFAIPLAEGDAPPAGR</sequence>
<keyword evidence="7 14" id="KW-0812">Transmembrane</keyword>
<dbReference type="PROSITE" id="PS51257">
    <property type="entry name" value="PROKAR_LIPOPROTEIN"/>
    <property type="match status" value="1"/>
</dbReference>
<evidence type="ECO:0000256" key="9">
    <source>
        <dbReference type="ARBA" id="ARBA00022777"/>
    </source>
</evidence>
<dbReference type="InterPro" id="IPR036890">
    <property type="entry name" value="HATPase_C_sf"/>
</dbReference>
<comment type="caution">
    <text evidence="18">The sequence shown here is derived from an EMBL/GenBank/DDBJ whole genome shotgun (WGS) entry which is preliminary data.</text>
</comment>
<dbReference type="InterPro" id="IPR003594">
    <property type="entry name" value="HATPase_dom"/>
</dbReference>
<dbReference type="Proteomes" id="UP000184089">
    <property type="component" value="Unassembled WGS sequence"/>
</dbReference>
<dbReference type="Gene3D" id="3.30.565.10">
    <property type="entry name" value="Histidine kinase-like ATPase, C-terminal domain"/>
    <property type="match status" value="1"/>
</dbReference>
<evidence type="ECO:0000256" key="14">
    <source>
        <dbReference type="SAM" id="Phobius"/>
    </source>
</evidence>
<dbReference type="InterPro" id="IPR003660">
    <property type="entry name" value="HAMP_dom"/>
</dbReference>
<proteinExistence type="predicted"/>
<dbReference type="PROSITE" id="PS50885">
    <property type="entry name" value="HAMP"/>
    <property type="match status" value="1"/>
</dbReference>
<keyword evidence="20" id="KW-1185">Reference proteome</keyword>
<dbReference type="Gene3D" id="1.10.287.130">
    <property type="match status" value="1"/>
</dbReference>
<evidence type="ECO:0000259" key="15">
    <source>
        <dbReference type="PROSITE" id="PS50109"/>
    </source>
</evidence>
<keyword evidence="6" id="KW-0808">Transferase</keyword>
<evidence type="ECO:0000256" key="2">
    <source>
        <dbReference type="ARBA" id="ARBA00004651"/>
    </source>
</evidence>
<accession>A0AAQ1RWY9</accession>
<dbReference type="EMBL" id="FQVY01000004">
    <property type="protein sequence ID" value="SHG51802.1"/>
    <property type="molecule type" value="Genomic_DNA"/>
</dbReference>
<gene>
    <name evidence="17" type="ORF">GT747_07920</name>
    <name evidence="18" type="ORF">SAMN05444424_2635</name>
</gene>
<reference evidence="17 20" key="3">
    <citation type="journal article" date="2019" name="Nat. Med.">
        <title>A library of human gut bacterial isolates paired with longitudinal multiomics data enables mechanistic microbiome research.</title>
        <authorList>
            <person name="Poyet M."/>
            <person name="Groussin M."/>
            <person name="Gibbons S.M."/>
            <person name="Avila-Pacheco J."/>
            <person name="Jiang X."/>
            <person name="Kearney S.M."/>
            <person name="Perrotta A.R."/>
            <person name="Berdy B."/>
            <person name="Zhao S."/>
            <person name="Lieberman T.D."/>
            <person name="Swanson P.K."/>
            <person name="Smith M."/>
            <person name="Roesemann S."/>
            <person name="Alexander J.E."/>
            <person name="Rich S.A."/>
            <person name="Livny J."/>
            <person name="Vlamakis H."/>
            <person name="Clish C."/>
            <person name="Bullock K."/>
            <person name="Deik A."/>
            <person name="Scott J."/>
            <person name="Pierce K.A."/>
            <person name="Xavier R.J."/>
            <person name="Alm E.J."/>
        </authorList>
    </citation>
    <scope>NUCLEOTIDE SEQUENCE [LARGE SCALE GENOMIC DNA]</scope>
    <source>
        <strain evidence="17 20">BIOML-A2</strain>
    </source>
</reference>
<evidence type="ECO:0000256" key="4">
    <source>
        <dbReference type="ARBA" id="ARBA00022475"/>
    </source>
</evidence>
<dbReference type="SUPFAM" id="SSF47384">
    <property type="entry name" value="Homodimeric domain of signal transducing histidine kinase"/>
    <property type="match status" value="1"/>
</dbReference>
<feature type="transmembrane region" description="Helical" evidence="14">
    <location>
        <begin position="21"/>
        <end position="44"/>
    </location>
</feature>
<dbReference type="Pfam" id="PF00512">
    <property type="entry name" value="HisKA"/>
    <property type="match status" value="1"/>
</dbReference>
<keyword evidence="8" id="KW-0547">Nucleotide-binding</keyword>
<dbReference type="RefSeq" id="WP_021660192.1">
    <property type="nucleotide sequence ID" value="NZ_FQVY01000004.1"/>
</dbReference>
<dbReference type="SUPFAM" id="SSF55874">
    <property type="entry name" value="ATPase domain of HSP90 chaperone/DNA topoisomerase II/histidine kinase"/>
    <property type="match status" value="1"/>
</dbReference>
<keyword evidence="9 18" id="KW-0418">Kinase</keyword>
<dbReference type="AlphaFoldDB" id="A0AAQ1RWY9"/>
<dbReference type="Pfam" id="PF02518">
    <property type="entry name" value="HATPase_c"/>
    <property type="match status" value="1"/>
</dbReference>
<dbReference type="EMBL" id="WWVX01000005">
    <property type="protein sequence ID" value="MZL69680.1"/>
    <property type="molecule type" value="Genomic_DNA"/>
</dbReference>
<keyword evidence="4" id="KW-1003">Cell membrane</keyword>
<keyword evidence="10" id="KW-0067">ATP-binding</keyword>
<dbReference type="CDD" id="cd06225">
    <property type="entry name" value="HAMP"/>
    <property type="match status" value="1"/>
</dbReference>
<dbReference type="PANTHER" id="PTHR45528">
    <property type="entry name" value="SENSOR HISTIDINE KINASE CPXA"/>
    <property type="match status" value="1"/>
</dbReference>
<evidence type="ECO:0000256" key="5">
    <source>
        <dbReference type="ARBA" id="ARBA00022553"/>
    </source>
</evidence>
<dbReference type="InterPro" id="IPR005467">
    <property type="entry name" value="His_kinase_dom"/>
</dbReference>
<dbReference type="GO" id="GO:0005886">
    <property type="term" value="C:plasma membrane"/>
    <property type="evidence" value="ECO:0007669"/>
    <property type="project" value="UniProtKB-SubCell"/>
</dbReference>
<dbReference type="PANTHER" id="PTHR45528:SF1">
    <property type="entry name" value="SENSOR HISTIDINE KINASE CPXA"/>
    <property type="match status" value="1"/>
</dbReference>
<evidence type="ECO:0000259" key="16">
    <source>
        <dbReference type="PROSITE" id="PS50885"/>
    </source>
</evidence>
<dbReference type="SMART" id="SM00388">
    <property type="entry name" value="HisKA"/>
    <property type="match status" value="1"/>
</dbReference>
<dbReference type="Pfam" id="PF00672">
    <property type="entry name" value="HAMP"/>
    <property type="match status" value="1"/>
</dbReference>
<comment type="subcellular location">
    <subcellularLocation>
        <location evidence="2">Cell membrane</location>
        <topology evidence="2">Multi-pass membrane protein</topology>
    </subcellularLocation>
</comment>
<organism evidence="18 19">
    <name type="scientific">Bittarella massiliensis</name>
    <name type="common">ex Durand et al. 2017</name>
    <dbReference type="NCBI Taxonomy" id="1720313"/>
    <lineage>
        <taxon>Bacteria</taxon>
        <taxon>Bacillati</taxon>
        <taxon>Bacillota</taxon>
        <taxon>Clostridia</taxon>
        <taxon>Eubacteriales</taxon>
        <taxon>Oscillospiraceae</taxon>
        <taxon>Bittarella (ex Durand et al. 2017)</taxon>
    </lineage>
</organism>
<dbReference type="GO" id="GO:0000155">
    <property type="term" value="F:phosphorelay sensor kinase activity"/>
    <property type="evidence" value="ECO:0007669"/>
    <property type="project" value="InterPro"/>
</dbReference>
<evidence type="ECO:0000256" key="13">
    <source>
        <dbReference type="ARBA" id="ARBA00023136"/>
    </source>
</evidence>
<feature type="domain" description="HAMP" evidence="16">
    <location>
        <begin position="239"/>
        <end position="291"/>
    </location>
</feature>
<comment type="catalytic activity">
    <reaction evidence="1">
        <text>ATP + protein L-histidine = ADP + protein N-phospho-L-histidine.</text>
        <dbReference type="EC" id="2.7.13.3"/>
    </reaction>
</comment>
<dbReference type="PROSITE" id="PS50109">
    <property type="entry name" value="HIS_KIN"/>
    <property type="match status" value="1"/>
</dbReference>
<evidence type="ECO:0000256" key="7">
    <source>
        <dbReference type="ARBA" id="ARBA00022692"/>
    </source>
</evidence>
<dbReference type="SMART" id="SM00304">
    <property type="entry name" value="HAMP"/>
    <property type="match status" value="1"/>
</dbReference>
<dbReference type="EC" id="2.7.13.3" evidence="3"/>
<evidence type="ECO:0000313" key="18">
    <source>
        <dbReference type="EMBL" id="SHG51802.1"/>
    </source>
</evidence>
<keyword evidence="5" id="KW-0597">Phosphoprotein</keyword>
<evidence type="ECO:0000256" key="3">
    <source>
        <dbReference type="ARBA" id="ARBA00012438"/>
    </source>
</evidence>
<dbReference type="CDD" id="cd00082">
    <property type="entry name" value="HisKA"/>
    <property type="match status" value="1"/>
</dbReference>
<dbReference type="InterPro" id="IPR004358">
    <property type="entry name" value="Sig_transdc_His_kin-like_C"/>
</dbReference>